<evidence type="ECO:0000313" key="2">
    <source>
        <dbReference type="EMBL" id="REG27383.1"/>
    </source>
</evidence>
<evidence type="ECO:0000313" key="4">
    <source>
        <dbReference type="Proteomes" id="UP000256345"/>
    </source>
</evidence>
<evidence type="ECO:0000313" key="3">
    <source>
        <dbReference type="Proteomes" id="UP000035579"/>
    </source>
</evidence>
<proteinExistence type="predicted"/>
<organism evidence="1 3">
    <name type="scientific">Archangium gephyra</name>
    <dbReference type="NCBI Taxonomy" id="48"/>
    <lineage>
        <taxon>Bacteria</taxon>
        <taxon>Pseudomonadati</taxon>
        <taxon>Myxococcota</taxon>
        <taxon>Myxococcia</taxon>
        <taxon>Myxococcales</taxon>
        <taxon>Cystobacterineae</taxon>
        <taxon>Archangiaceae</taxon>
        <taxon>Archangium</taxon>
    </lineage>
</organism>
<sequence>MLSLDSPEWTRLQHAYGPAGDIPELLERFQEQPDEEDWDELWSCLCHQYTTYSATYAALLHIADIARTRPSSEWGQFLSFAGTVIACTKEGDVPDAYRADVARAVESFRALAGEAVLNHPHEQPEFVMLLESLAALHGSRTLGLQLSRLNDEEFQGVCPHCEAELFITVEAAAMTVTVEDPVFHPQAKRTAVVPASADAPPWTPSLLHHVNVASLRALAGHVGHPRVAEWLRYLEGRGSCPACGGSFELLSVIDAGEDQEESPD</sequence>
<keyword evidence="4" id="KW-1185">Reference proteome</keyword>
<reference evidence="2 4" key="2">
    <citation type="submission" date="2018-08" db="EMBL/GenBank/DDBJ databases">
        <title>Genomic Encyclopedia of Archaeal and Bacterial Type Strains, Phase II (KMG-II): from individual species to whole genera.</title>
        <authorList>
            <person name="Goeker M."/>
        </authorList>
    </citation>
    <scope>NUCLEOTIDE SEQUENCE [LARGE SCALE GENOMIC DNA]</scope>
    <source>
        <strain evidence="2 4">DSM 2261</strain>
    </source>
</reference>
<gene>
    <name evidence="1" type="ORF">AA314_07487</name>
    <name evidence="2" type="ORF">ATI61_110390</name>
</gene>
<accession>A0AAC8QE55</accession>
<reference evidence="1 3" key="1">
    <citation type="submission" date="2015-05" db="EMBL/GenBank/DDBJ databases">
        <title>Genome assembly of Archangium gephyra DSM 2261.</title>
        <authorList>
            <person name="Sharma G."/>
            <person name="Subramanian S."/>
        </authorList>
    </citation>
    <scope>NUCLEOTIDE SEQUENCE [LARGE SCALE GENOMIC DNA]</scope>
    <source>
        <strain evidence="1 3">DSM 2261</strain>
    </source>
</reference>
<dbReference type="AlphaFoldDB" id="A0AAC8QE55"/>
<protein>
    <submittedName>
        <fullName evidence="1">Uncharacterized protein</fullName>
    </submittedName>
</protein>
<dbReference type="Proteomes" id="UP000035579">
    <property type="component" value="Chromosome"/>
</dbReference>
<dbReference type="KEGG" id="age:AA314_07487"/>
<evidence type="ECO:0000313" key="1">
    <source>
        <dbReference type="EMBL" id="AKJ05861.1"/>
    </source>
</evidence>
<dbReference type="EMBL" id="CP011509">
    <property type="protein sequence ID" value="AKJ05861.1"/>
    <property type="molecule type" value="Genomic_DNA"/>
</dbReference>
<name>A0AAC8QE55_9BACT</name>
<dbReference type="Proteomes" id="UP000256345">
    <property type="component" value="Unassembled WGS sequence"/>
</dbReference>
<dbReference type="EMBL" id="QUMU01000010">
    <property type="protein sequence ID" value="REG27383.1"/>
    <property type="molecule type" value="Genomic_DNA"/>
</dbReference>
<dbReference type="RefSeq" id="WP_053066986.1">
    <property type="nucleotide sequence ID" value="NZ_CP011509.1"/>
</dbReference>